<dbReference type="InterPro" id="IPR032869">
    <property type="entry name" value="WHH_dom_containing"/>
</dbReference>
<organism evidence="1 2">
    <name type="scientific">Candidatus Jidaibacter acanthamoebae</name>
    <dbReference type="NCBI Taxonomy" id="86105"/>
    <lineage>
        <taxon>Bacteria</taxon>
        <taxon>Pseudomonadati</taxon>
        <taxon>Pseudomonadota</taxon>
        <taxon>Alphaproteobacteria</taxon>
        <taxon>Rickettsiales</taxon>
        <taxon>Candidatus Midichloriaceae</taxon>
        <taxon>Candidatus Jidaibacter</taxon>
    </lineage>
</organism>
<dbReference type="RefSeq" id="WP_039455467.1">
    <property type="nucleotide sequence ID" value="NZ_JSWE01000075.1"/>
</dbReference>
<protein>
    <recommendedName>
        <fullName evidence="3">HNH endonuclease</fullName>
    </recommendedName>
</protein>
<dbReference type="OrthoDB" id="4446543at2"/>
<evidence type="ECO:0000313" key="2">
    <source>
        <dbReference type="Proteomes" id="UP000031258"/>
    </source>
</evidence>
<accession>A0A0C1R0D3</accession>
<dbReference type="Pfam" id="PF14414">
    <property type="entry name" value="WHH"/>
    <property type="match status" value="1"/>
</dbReference>
<evidence type="ECO:0000313" key="1">
    <source>
        <dbReference type="EMBL" id="KIE05765.1"/>
    </source>
</evidence>
<comment type="caution">
    <text evidence="1">The sequence shown here is derived from an EMBL/GenBank/DDBJ whole genome shotgun (WGS) entry which is preliminary data.</text>
</comment>
<sequence>MRDCDLRKANEAAGFKKTPDNYTWHHHEDGKTMELVPKDLHNAIQHTGGASKLRHEPSKGAK</sequence>
<dbReference type="AlphaFoldDB" id="A0A0C1R0D3"/>
<keyword evidence="2" id="KW-1185">Reference proteome</keyword>
<name>A0A0C1R0D3_9RICK</name>
<reference evidence="1 2" key="1">
    <citation type="submission" date="2014-11" db="EMBL/GenBank/DDBJ databases">
        <title>A Rickettsiales Symbiont of Amoebae With Ancient Features.</title>
        <authorList>
            <person name="Schulz F."/>
            <person name="Martijn J."/>
            <person name="Wascher F."/>
            <person name="Kostanjsek R."/>
            <person name="Ettema T.J."/>
            <person name="Horn M."/>
        </authorList>
    </citation>
    <scope>NUCLEOTIDE SEQUENCE [LARGE SCALE GENOMIC DNA]</scope>
    <source>
        <strain evidence="1 2">UWC36</strain>
    </source>
</reference>
<dbReference type="Proteomes" id="UP000031258">
    <property type="component" value="Unassembled WGS sequence"/>
</dbReference>
<evidence type="ECO:0008006" key="3">
    <source>
        <dbReference type="Google" id="ProtNLM"/>
    </source>
</evidence>
<dbReference type="STRING" id="86105.NF27_CY00010"/>
<dbReference type="EMBL" id="JSWE01000075">
    <property type="protein sequence ID" value="KIE05765.1"/>
    <property type="molecule type" value="Genomic_DNA"/>
</dbReference>
<proteinExistence type="predicted"/>
<gene>
    <name evidence="1" type="ORF">NF27_CY00010</name>
</gene>